<accession>A0A0D3QWS7</accession>
<evidence type="ECO:0000313" key="9">
    <source>
        <dbReference type="EMBL" id="AJR20635.1"/>
    </source>
</evidence>
<protein>
    <submittedName>
        <fullName evidence="6">Uncharacterized protein</fullName>
    </submittedName>
</protein>
<evidence type="ECO:0000313" key="6">
    <source>
        <dbReference type="EMBL" id="AJR20632.1"/>
    </source>
</evidence>
<evidence type="ECO:0000313" key="7">
    <source>
        <dbReference type="EMBL" id="AJR20633.1"/>
    </source>
</evidence>
<dbReference type="EMBL" id="KP780667">
    <property type="protein sequence ID" value="AJR20630.1"/>
    <property type="molecule type" value="Genomic_DNA"/>
</dbReference>
<evidence type="ECO:0000313" key="12">
    <source>
        <dbReference type="EMBL" id="AJR20639.1"/>
    </source>
</evidence>
<dbReference type="EMBL" id="KP780673">
    <property type="protein sequence ID" value="AJR20636.1"/>
    <property type="molecule type" value="Genomic_DNA"/>
</dbReference>
<dbReference type="EMBL" id="KP780663">
    <property type="protein sequence ID" value="AJR20626.1"/>
    <property type="molecule type" value="Genomic_DNA"/>
</dbReference>
<evidence type="ECO:0000313" key="1">
    <source>
        <dbReference type="EMBL" id="AJR20626.1"/>
    </source>
</evidence>
<evidence type="ECO:0000313" key="10">
    <source>
        <dbReference type="EMBL" id="AJR20636.1"/>
    </source>
</evidence>
<evidence type="ECO:0000313" key="8">
    <source>
        <dbReference type="EMBL" id="AJR20634.1"/>
    </source>
</evidence>
<dbReference type="EMBL" id="KP780676">
    <property type="protein sequence ID" value="AJR20639.1"/>
    <property type="molecule type" value="Genomic_DNA"/>
</dbReference>
<proteinExistence type="predicted"/>
<dbReference type="EMBL" id="KP780664">
    <property type="protein sequence ID" value="AJR20627.1"/>
    <property type="molecule type" value="Genomic_DNA"/>
</dbReference>
<evidence type="ECO:0000313" key="4">
    <source>
        <dbReference type="EMBL" id="AJR20630.1"/>
    </source>
</evidence>
<dbReference type="AlphaFoldDB" id="A0A0D3QWS7"/>
<dbReference type="EMBL" id="KP780670">
    <property type="protein sequence ID" value="AJR20633.1"/>
    <property type="molecule type" value="Genomic_DNA"/>
</dbReference>
<dbReference type="EMBL" id="KP780668">
    <property type="protein sequence ID" value="AJR20631.1"/>
    <property type="molecule type" value="Genomic_DNA"/>
</dbReference>
<dbReference type="EMBL" id="KP780665">
    <property type="protein sequence ID" value="AJR20628.1"/>
    <property type="molecule type" value="Genomic_DNA"/>
</dbReference>
<dbReference type="EMBL" id="KP780671">
    <property type="protein sequence ID" value="AJR20634.1"/>
    <property type="molecule type" value="Genomic_DNA"/>
</dbReference>
<name>A0A0D3QWS7_CARPA</name>
<evidence type="ECO:0000313" key="5">
    <source>
        <dbReference type="EMBL" id="AJR20631.1"/>
    </source>
</evidence>
<feature type="non-terminal residue" evidence="6">
    <location>
        <position position="1"/>
    </location>
</feature>
<sequence>THSLPSIHADHSNTIMNAQPQYSSVASGISGNTSLAYLNEENLLQSEREHLASTNEQFGAQTLKSSLEHLNNELERMKNENLLLPQDVHQFDSKFPGLERELMQLQKVNE</sequence>
<evidence type="ECO:0000313" key="3">
    <source>
        <dbReference type="EMBL" id="AJR20628.1"/>
    </source>
</evidence>
<dbReference type="EMBL" id="KP780672">
    <property type="protein sequence ID" value="AJR20635.1"/>
    <property type="molecule type" value="Genomic_DNA"/>
</dbReference>
<organism evidence="6">
    <name type="scientific">Carica papaya</name>
    <name type="common">Papaya</name>
    <dbReference type="NCBI Taxonomy" id="3649"/>
    <lineage>
        <taxon>Eukaryota</taxon>
        <taxon>Viridiplantae</taxon>
        <taxon>Streptophyta</taxon>
        <taxon>Embryophyta</taxon>
        <taxon>Tracheophyta</taxon>
        <taxon>Spermatophyta</taxon>
        <taxon>Magnoliopsida</taxon>
        <taxon>eudicotyledons</taxon>
        <taxon>Gunneridae</taxon>
        <taxon>Pentapetalae</taxon>
        <taxon>rosids</taxon>
        <taxon>malvids</taxon>
        <taxon>Brassicales</taxon>
        <taxon>Caricaceae</taxon>
        <taxon>Carica</taxon>
    </lineage>
</organism>
<reference evidence="6" key="1">
    <citation type="journal article" date="2015" name="Mol. Genet. Genomics">
        <title>A polymorphic pseudoautosomal boundary in the Carica papaya sex chromosomes.</title>
        <authorList>
            <person name="Lappin F.M."/>
            <person name="Medert C.M."/>
            <person name="Hawkins K.K."/>
            <person name="Mardonovich S."/>
            <person name="Wu M."/>
            <person name="Moore R.C."/>
        </authorList>
    </citation>
    <scope>NUCLEOTIDE SEQUENCE</scope>
    <source>
        <strain evidence="6">Cp117-1rc</strain>
        <strain evidence="7">Cp117-2rc</strain>
        <strain evidence="8">Cp126-1rc</strain>
        <strain evidence="9">Cp126-2rc</strain>
        <strain evidence="1">Cp15-1rc</strain>
        <strain evidence="2">Cp15-2rc</strain>
        <strain evidence="10">Cp241-1rc</strain>
        <strain evidence="3">Cp57-1rc</strain>
        <strain evidence="4">Cp63-1rc</strain>
        <strain evidence="5">Cp63-2rc</strain>
        <strain evidence="11">Sunup-1rc</strain>
        <strain evidence="12">Sunup-2rc</strain>
    </source>
</reference>
<evidence type="ECO:0000313" key="11">
    <source>
        <dbReference type="EMBL" id="AJR20638.1"/>
    </source>
</evidence>
<evidence type="ECO:0000313" key="2">
    <source>
        <dbReference type="EMBL" id="AJR20627.1"/>
    </source>
</evidence>
<dbReference type="EMBL" id="KP780675">
    <property type="protein sequence ID" value="AJR20638.1"/>
    <property type="molecule type" value="Genomic_DNA"/>
</dbReference>
<feature type="non-terminal residue" evidence="6">
    <location>
        <position position="110"/>
    </location>
</feature>
<dbReference type="EMBL" id="KP780669">
    <property type="protein sequence ID" value="AJR20632.1"/>
    <property type="molecule type" value="Genomic_DNA"/>
</dbReference>